<reference evidence="2" key="1">
    <citation type="submission" date="2016-10" db="EMBL/GenBank/DDBJ databases">
        <authorList>
            <person name="Varghese N."/>
            <person name="Submissions S."/>
        </authorList>
    </citation>
    <scope>NUCLEOTIDE SEQUENCE [LARGE SCALE GENOMIC DNA]</scope>
    <source>
        <strain evidence="2">DSM 18579</strain>
    </source>
</reference>
<dbReference type="InterPro" id="IPR016186">
    <property type="entry name" value="C-type_lectin-like/link_sf"/>
</dbReference>
<dbReference type="OrthoDB" id="7065811at2"/>
<keyword evidence="2" id="KW-1185">Reference proteome</keyword>
<dbReference type="Gene3D" id="3.10.100.10">
    <property type="entry name" value="Mannose-Binding Protein A, subunit A"/>
    <property type="match status" value="1"/>
</dbReference>
<evidence type="ECO:0000313" key="2">
    <source>
        <dbReference type="Proteomes" id="UP000242642"/>
    </source>
</evidence>
<name>A0A1I0AQB5_9GAMM</name>
<organism evidence="1 2">
    <name type="scientific">Thorsellia anophelis DSM 18579</name>
    <dbReference type="NCBI Taxonomy" id="1123402"/>
    <lineage>
        <taxon>Bacteria</taxon>
        <taxon>Pseudomonadati</taxon>
        <taxon>Pseudomonadota</taxon>
        <taxon>Gammaproteobacteria</taxon>
        <taxon>Enterobacterales</taxon>
        <taxon>Thorselliaceae</taxon>
        <taxon>Thorsellia</taxon>
    </lineage>
</organism>
<dbReference type="Proteomes" id="UP000242642">
    <property type="component" value="Unassembled WGS sequence"/>
</dbReference>
<protein>
    <submittedName>
        <fullName evidence="1">Uncharacterized protein</fullName>
    </submittedName>
</protein>
<evidence type="ECO:0000313" key="1">
    <source>
        <dbReference type="EMBL" id="SES95955.1"/>
    </source>
</evidence>
<dbReference type="RefSeq" id="WP_093318281.1">
    <property type="nucleotide sequence ID" value="NZ_FOHV01000006.1"/>
</dbReference>
<dbReference type="EMBL" id="FOHV01000006">
    <property type="protein sequence ID" value="SES95955.1"/>
    <property type="molecule type" value="Genomic_DNA"/>
</dbReference>
<accession>A0A1I0AQB5</accession>
<gene>
    <name evidence="1" type="ORF">SAMN02583745_00997</name>
</gene>
<dbReference type="AlphaFoldDB" id="A0A1I0AQB5"/>
<proteinExistence type="predicted"/>
<sequence>MHTYFKNQKGIIACFAMLFLSQFAYSAPTTLGYYQAGPNEFLPDTRPAWVGQGNEILQNSPFTNPDIFCKLQGDGFRTFSLGEFQGSYRYWNLFGNSTAYNPQHWSKYYNNDITQPRLPNMATLTTRQVGALFNEWGDLNQYGNGWDKPNYWAVDTTTVPQRQALTNTGTGVGGSGNTAYGAVCVSDLIPIKALNNTPT</sequence>